<dbReference type="Proteomes" id="UP000175691">
    <property type="component" value="Unassembled WGS sequence"/>
</dbReference>
<gene>
    <name evidence="2" type="ORF">BFC18_03610</name>
</gene>
<dbReference type="Pfam" id="PF00903">
    <property type="entry name" value="Glyoxalase"/>
    <property type="match status" value="1"/>
</dbReference>
<dbReference type="STRING" id="1656094.BFC18_03610"/>
<organism evidence="2 3">
    <name type="scientific">Alteromonas confluentis</name>
    <dbReference type="NCBI Taxonomy" id="1656094"/>
    <lineage>
        <taxon>Bacteria</taxon>
        <taxon>Pseudomonadati</taxon>
        <taxon>Pseudomonadota</taxon>
        <taxon>Gammaproteobacteria</taxon>
        <taxon>Alteromonadales</taxon>
        <taxon>Alteromonadaceae</taxon>
        <taxon>Alteromonas/Salinimonas group</taxon>
        <taxon>Alteromonas</taxon>
    </lineage>
</organism>
<accession>A0A1E7ZFY5</accession>
<proteinExistence type="predicted"/>
<dbReference type="InterPro" id="IPR037523">
    <property type="entry name" value="VOC_core"/>
</dbReference>
<dbReference type="RefSeq" id="WP_070123578.1">
    <property type="nucleotide sequence ID" value="NZ_MDHN01000005.1"/>
</dbReference>
<evidence type="ECO:0000313" key="2">
    <source>
        <dbReference type="EMBL" id="OFC72352.1"/>
    </source>
</evidence>
<reference evidence="2 3" key="1">
    <citation type="submission" date="2016-08" db="EMBL/GenBank/DDBJ databases">
        <authorList>
            <person name="Seilhamer J.J."/>
        </authorList>
    </citation>
    <scope>NUCLEOTIDE SEQUENCE [LARGE SCALE GENOMIC DNA]</scope>
    <source>
        <strain evidence="2 3">KCTC 42603</strain>
    </source>
</reference>
<evidence type="ECO:0000313" key="3">
    <source>
        <dbReference type="Proteomes" id="UP000175691"/>
    </source>
</evidence>
<dbReference type="InterPro" id="IPR029068">
    <property type="entry name" value="Glyas_Bleomycin-R_OHBP_Dase"/>
</dbReference>
<dbReference type="CDD" id="cd07247">
    <property type="entry name" value="SgaA_N_like"/>
    <property type="match status" value="1"/>
</dbReference>
<name>A0A1E7ZFY5_9ALTE</name>
<dbReference type="EMBL" id="MDHN01000005">
    <property type="protein sequence ID" value="OFC72352.1"/>
    <property type="molecule type" value="Genomic_DNA"/>
</dbReference>
<sequence length="121" mass="13283">MSDSTSDWRDLTVDDAVAVSDFYVAVLGWQKEALAMGEYNDFIVKDSDGKVMGGICHRKGPNAEVPTGWLPYFTTRDFDASVSQVVEQGGKLLSKVREHGTARFVYVSDPSGAYFALYSEG</sequence>
<dbReference type="AlphaFoldDB" id="A0A1E7ZFY5"/>
<dbReference type="Gene3D" id="3.10.180.10">
    <property type="entry name" value="2,3-Dihydroxybiphenyl 1,2-Dioxygenase, domain 1"/>
    <property type="match status" value="1"/>
</dbReference>
<keyword evidence="3" id="KW-1185">Reference proteome</keyword>
<dbReference type="OrthoDB" id="9793039at2"/>
<dbReference type="PROSITE" id="PS51819">
    <property type="entry name" value="VOC"/>
    <property type="match status" value="1"/>
</dbReference>
<dbReference type="InterPro" id="IPR004360">
    <property type="entry name" value="Glyas_Fos-R_dOase_dom"/>
</dbReference>
<dbReference type="InterPro" id="IPR052164">
    <property type="entry name" value="Anthracycline_SecMetBiosynth"/>
</dbReference>
<protein>
    <submittedName>
        <fullName evidence="2">Glyoxalase</fullName>
    </submittedName>
</protein>
<comment type="caution">
    <text evidence="2">The sequence shown here is derived from an EMBL/GenBank/DDBJ whole genome shotgun (WGS) entry which is preliminary data.</text>
</comment>
<evidence type="ECO:0000259" key="1">
    <source>
        <dbReference type="PROSITE" id="PS51819"/>
    </source>
</evidence>
<dbReference type="SUPFAM" id="SSF54593">
    <property type="entry name" value="Glyoxalase/Bleomycin resistance protein/Dihydroxybiphenyl dioxygenase"/>
    <property type="match status" value="1"/>
</dbReference>
<dbReference type="PANTHER" id="PTHR33993:SF14">
    <property type="entry name" value="GB|AAF24581.1"/>
    <property type="match status" value="1"/>
</dbReference>
<dbReference type="PANTHER" id="PTHR33993">
    <property type="entry name" value="GLYOXALASE-RELATED"/>
    <property type="match status" value="1"/>
</dbReference>
<feature type="domain" description="VOC" evidence="1">
    <location>
        <begin position="5"/>
        <end position="120"/>
    </location>
</feature>